<reference evidence="5 6" key="2">
    <citation type="submission" date="2024-07" db="EMBL/GenBank/DDBJ databases">
        <authorList>
            <person name="Akdeniz Z."/>
        </authorList>
    </citation>
    <scope>NUCLEOTIDE SEQUENCE [LARGE SCALE GENOMIC DNA]</scope>
</reference>
<evidence type="ECO:0000259" key="3">
    <source>
        <dbReference type="SMART" id="SM00093"/>
    </source>
</evidence>
<organism evidence="4">
    <name type="scientific">Hexamita inflata</name>
    <dbReference type="NCBI Taxonomy" id="28002"/>
    <lineage>
        <taxon>Eukaryota</taxon>
        <taxon>Metamonada</taxon>
        <taxon>Diplomonadida</taxon>
        <taxon>Hexamitidae</taxon>
        <taxon>Hexamitinae</taxon>
        <taxon>Hexamita</taxon>
    </lineage>
</organism>
<dbReference type="EMBL" id="CAXDID020000140">
    <property type="protein sequence ID" value="CAL6038716.1"/>
    <property type="molecule type" value="Genomic_DNA"/>
</dbReference>
<evidence type="ECO:0000313" key="5">
    <source>
        <dbReference type="EMBL" id="CAL6038716.1"/>
    </source>
</evidence>
<sequence>MQTINEISSILNNHTQDIAKIIDFTSNSTCYSPFSLLHVLSILTKCANYNDDAIIELVTQLKLNFTQILNIFRQLSSESSIQLASNVFISDIASISPDFEQSMKRLFNTAPEKLNSVEQVNKWCAKQTNGKIAEIVDSIMGVEALLVSAIHFKTAWAYEFDPKRTMTKQFNSFTSHSSVQMMQMTRRLDYAQTLSAQIIRLPYKDSTLSALIILPNSTSKSDFVSSLCVSNLQPVYTISNVNFELPKFKISSTINLVGTLKRLHVSHIFNKVNCSENLQKELKISEIIQKTVIETNERGTEAATVSVVKMMKGASREEAKRVICDRPFYFAVCGQQGVIFVTSVVE</sequence>
<evidence type="ECO:0000256" key="1">
    <source>
        <dbReference type="ARBA" id="ARBA00009500"/>
    </source>
</evidence>
<proteinExistence type="inferred from homology"/>
<dbReference type="Proteomes" id="UP001642409">
    <property type="component" value="Unassembled WGS sequence"/>
</dbReference>
<evidence type="ECO:0000256" key="2">
    <source>
        <dbReference type="RuleBase" id="RU000411"/>
    </source>
</evidence>
<evidence type="ECO:0000313" key="4">
    <source>
        <dbReference type="EMBL" id="CAI9960713.1"/>
    </source>
</evidence>
<evidence type="ECO:0000313" key="6">
    <source>
        <dbReference type="Proteomes" id="UP001642409"/>
    </source>
</evidence>
<dbReference type="InterPro" id="IPR042178">
    <property type="entry name" value="Serpin_sf_1"/>
</dbReference>
<dbReference type="EMBL" id="CATOUU010000934">
    <property type="protein sequence ID" value="CAI9960713.1"/>
    <property type="molecule type" value="Genomic_DNA"/>
</dbReference>
<dbReference type="SUPFAM" id="SSF56574">
    <property type="entry name" value="Serpins"/>
    <property type="match status" value="1"/>
</dbReference>
<dbReference type="GO" id="GO:0004867">
    <property type="term" value="F:serine-type endopeptidase inhibitor activity"/>
    <property type="evidence" value="ECO:0007669"/>
    <property type="project" value="InterPro"/>
</dbReference>
<dbReference type="PANTHER" id="PTHR11461">
    <property type="entry name" value="SERINE PROTEASE INHIBITOR, SERPIN"/>
    <property type="match status" value="1"/>
</dbReference>
<dbReference type="PANTHER" id="PTHR11461:SF211">
    <property type="entry name" value="GH10112P-RELATED"/>
    <property type="match status" value="1"/>
</dbReference>
<dbReference type="GO" id="GO:0005615">
    <property type="term" value="C:extracellular space"/>
    <property type="evidence" value="ECO:0007669"/>
    <property type="project" value="InterPro"/>
</dbReference>
<comment type="caution">
    <text evidence="4">The sequence shown here is derived from an EMBL/GenBank/DDBJ whole genome shotgun (WGS) entry which is preliminary data.</text>
</comment>
<reference evidence="4" key="1">
    <citation type="submission" date="2023-06" db="EMBL/GenBank/DDBJ databases">
        <authorList>
            <person name="Kurt Z."/>
        </authorList>
    </citation>
    <scope>NUCLEOTIDE SEQUENCE</scope>
</reference>
<feature type="domain" description="Serpin" evidence="3">
    <location>
        <begin position="12"/>
        <end position="346"/>
    </location>
</feature>
<dbReference type="InterPro" id="IPR036186">
    <property type="entry name" value="Serpin_sf"/>
</dbReference>
<dbReference type="Pfam" id="PF00079">
    <property type="entry name" value="Serpin"/>
    <property type="match status" value="1"/>
</dbReference>
<dbReference type="InterPro" id="IPR042185">
    <property type="entry name" value="Serpin_sf_2"/>
</dbReference>
<dbReference type="Gene3D" id="3.30.497.10">
    <property type="entry name" value="Antithrombin, subunit I, domain 2"/>
    <property type="match status" value="1"/>
</dbReference>
<dbReference type="CDD" id="cd00172">
    <property type="entry name" value="serpin"/>
    <property type="match status" value="1"/>
</dbReference>
<accession>A0AA86QLY6</accession>
<protein>
    <submittedName>
        <fullName evidence="4">Serpin 1</fullName>
    </submittedName>
    <submittedName>
        <fullName evidence="5">Serpin_1</fullName>
    </submittedName>
</protein>
<keyword evidence="6" id="KW-1185">Reference proteome</keyword>
<gene>
    <name evidence="5" type="ORF">HINF_LOCUS37503</name>
    <name evidence="4" type="ORF">HINF_LOCUS48358</name>
</gene>
<dbReference type="InterPro" id="IPR000215">
    <property type="entry name" value="Serpin_fam"/>
</dbReference>
<dbReference type="Gene3D" id="2.30.39.10">
    <property type="entry name" value="Alpha-1-antitrypsin, domain 1"/>
    <property type="match status" value="1"/>
</dbReference>
<dbReference type="SMART" id="SM00093">
    <property type="entry name" value="SERPIN"/>
    <property type="match status" value="1"/>
</dbReference>
<dbReference type="AlphaFoldDB" id="A0AA86QLY6"/>
<name>A0AA86QLY6_9EUKA</name>
<dbReference type="InterPro" id="IPR023796">
    <property type="entry name" value="Serpin_dom"/>
</dbReference>
<comment type="similarity">
    <text evidence="1 2">Belongs to the serpin family.</text>
</comment>